<evidence type="ECO:0000313" key="3">
    <source>
        <dbReference type="EMBL" id="CAI9573163.1"/>
    </source>
</evidence>
<proteinExistence type="predicted"/>
<dbReference type="InterPro" id="IPR008936">
    <property type="entry name" value="Rho_GTPase_activation_prot"/>
</dbReference>
<dbReference type="PROSITE" id="PS50238">
    <property type="entry name" value="RHOGAP"/>
    <property type="match status" value="1"/>
</dbReference>
<dbReference type="InterPro" id="IPR000198">
    <property type="entry name" value="RhoGAP_dom"/>
</dbReference>
<keyword evidence="1" id="KW-0472">Membrane</keyword>
<gene>
    <name evidence="3" type="ORF">SPARVUS_LOCUS7597956</name>
</gene>
<feature type="transmembrane region" description="Helical" evidence="1">
    <location>
        <begin position="7"/>
        <end position="29"/>
    </location>
</feature>
<feature type="domain" description="Rho-GAP" evidence="2">
    <location>
        <begin position="70"/>
        <end position="256"/>
    </location>
</feature>
<accession>A0ABN9DLL6</accession>
<dbReference type="SUPFAM" id="SSF48350">
    <property type="entry name" value="GTPase activation domain, GAP"/>
    <property type="match status" value="1"/>
</dbReference>
<keyword evidence="1" id="KW-0812">Transmembrane</keyword>
<protein>
    <recommendedName>
        <fullName evidence="2">Rho-GAP domain-containing protein</fullName>
    </recommendedName>
</protein>
<dbReference type="Proteomes" id="UP001162483">
    <property type="component" value="Unassembled WGS sequence"/>
</dbReference>
<evidence type="ECO:0000259" key="2">
    <source>
        <dbReference type="PROSITE" id="PS50238"/>
    </source>
</evidence>
<dbReference type="InterPro" id="IPR042869">
    <property type="entry name" value="ARHGAP11A/B"/>
</dbReference>
<dbReference type="SMART" id="SM00324">
    <property type="entry name" value="RhoGAP"/>
    <property type="match status" value="1"/>
</dbReference>
<comment type="caution">
    <text evidence="3">The sequence shown here is derived from an EMBL/GenBank/DDBJ whole genome shotgun (WGS) entry which is preliminary data.</text>
</comment>
<dbReference type="PANTHER" id="PTHR15670:SF4">
    <property type="entry name" value="RHO GTPASE-ACTIVATING PROTEIN 11A"/>
    <property type="match status" value="1"/>
</dbReference>
<dbReference type="EMBL" id="CATNWA010014544">
    <property type="protein sequence ID" value="CAI9573163.1"/>
    <property type="molecule type" value="Genomic_DNA"/>
</dbReference>
<dbReference type="Pfam" id="PF00620">
    <property type="entry name" value="RhoGAP"/>
    <property type="match status" value="1"/>
</dbReference>
<dbReference type="Gene3D" id="1.10.555.10">
    <property type="entry name" value="Rho GTPase activation protein"/>
    <property type="match status" value="1"/>
</dbReference>
<organism evidence="3 4">
    <name type="scientific">Staurois parvus</name>
    <dbReference type="NCBI Taxonomy" id="386267"/>
    <lineage>
        <taxon>Eukaryota</taxon>
        <taxon>Metazoa</taxon>
        <taxon>Chordata</taxon>
        <taxon>Craniata</taxon>
        <taxon>Vertebrata</taxon>
        <taxon>Euteleostomi</taxon>
        <taxon>Amphibia</taxon>
        <taxon>Batrachia</taxon>
        <taxon>Anura</taxon>
        <taxon>Neobatrachia</taxon>
        <taxon>Ranoidea</taxon>
        <taxon>Ranidae</taxon>
        <taxon>Staurois</taxon>
    </lineage>
</organism>
<dbReference type="PANTHER" id="PTHR15670">
    <property type="entry name" value="RHO GTPASE ACTIVATING PROTEIN 11A"/>
    <property type="match status" value="1"/>
</dbReference>
<evidence type="ECO:0000256" key="1">
    <source>
        <dbReference type="SAM" id="Phobius"/>
    </source>
</evidence>
<reference evidence="3" key="1">
    <citation type="submission" date="2023-05" db="EMBL/GenBank/DDBJ databases">
        <authorList>
            <person name="Stuckert A."/>
        </authorList>
    </citation>
    <scope>NUCLEOTIDE SEQUENCE</scope>
</reference>
<keyword evidence="1" id="KW-1133">Transmembrane helix</keyword>
<evidence type="ECO:0000313" key="4">
    <source>
        <dbReference type="Proteomes" id="UP001162483"/>
    </source>
</evidence>
<keyword evidence="4" id="KW-1185">Reference proteome</keyword>
<sequence length="258" mass="29200">MRTHTEFFFFFFFFLVVVWFVCFFGRGFFGKHACLVIHVIIHSQPTLRFLFLSSIIVFFFQGKIFGAPILSLPQLFIPEYGSIPTFLVDVCKYLESHAHTEGLFRKSGSVVRQKLLKAKLDGGDSDLMDALPCDVAGILKQFFRELPEPILPADLQDVLCKAQQLSHDEKTSATILISCLMHERAVSILRYFFNFLQNVSMRSDTNRMNSSNLAVIFAPNLLQTGDSEKISSSTEKKLRVQAAIVQTLIDQASDIGEI</sequence>
<name>A0ABN9DLL6_9NEOB</name>
<feature type="transmembrane region" description="Helical" evidence="1">
    <location>
        <begin position="49"/>
        <end position="70"/>
    </location>
</feature>